<comment type="similarity">
    <text evidence="9">Belongs to the G-protein coupled receptor 1 family.</text>
</comment>
<evidence type="ECO:0000313" key="13">
    <source>
        <dbReference type="Proteomes" id="UP001177023"/>
    </source>
</evidence>
<feature type="transmembrane region" description="Helical" evidence="10">
    <location>
        <begin position="203"/>
        <end position="229"/>
    </location>
</feature>
<keyword evidence="8 9" id="KW-0807">Transducer</keyword>
<dbReference type="GO" id="GO:0042277">
    <property type="term" value="F:peptide binding"/>
    <property type="evidence" value="ECO:0007669"/>
    <property type="project" value="TreeGrafter"/>
</dbReference>
<dbReference type="GO" id="GO:0004930">
    <property type="term" value="F:G protein-coupled receptor activity"/>
    <property type="evidence" value="ECO:0007669"/>
    <property type="project" value="UniProtKB-KW"/>
</dbReference>
<dbReference type="SUPFAM" id="SSF81321">
    <property type="entry name" value="Family A G protein-coupled receptor-like"/>
    <property type="match status" value="1"/>
</dbReference>
<evidence type="ECO:0000256" key="10">
    <source>
        <dbReference type="SAM" id="Phobius"/>
    </source>
</evidence>
<evidence type="ECO:0000256" key="6">
    <source>
        <dbReference type="ARBA" id="ARBA00023136"/>
    </source>
</evidence>
<keyword evidence="7 9" id="KW-0675">Receptor</keyword>
<organism evidence="12 13">
    <name type="scientific">Mesorhabditis spiculigera</name>
    <dbReference type="NCBI Taxonomy" id="96644"/>
    <lineage>
        <taxon>Eukaryota</taxon>
        <taxon>Metazoa</taxon>
        <taxon>Ecdysozoa</taxon>
        <taxon>Nematoda</taxon>
        <taxon>Chromadorea</taxon>
        <taxon>Rhabditida</taxon>
        <taxon>Rhabditina</taxon>
        <taxon>Rhabditomorpha</taxon>
        <taxon>Rhabditoidea</taxon>
        <taxon>Rhabditidae</taxon>
        <taxon>Mesorhabditinae</taxon>
        <taxon>Mesorhabditis</taxon>
    </lineage>
</organism>
<keyword evidence="13" id="KW-1185">Reference proteome</keyword>
<evidence type="ECO:0000256" key="7">
    <source>
        <dbReference type="ARBA" id="ARBA00023170"/>
    </source>
</evidence>
<dbReference type="EMBL" id="CATQJA010002664">
    <property type="protein sequence ID" value="CAJ0581891.1"/>
    <property type="molecule type" value="Genomic_DNA"/>
</dbReference>
<dbReference type="PANTHER" id="PTHR24229:SF95">
    <property type="entry name" value="G-PROTEIN COUPLED RECEPTOR C06G4.5-RELATED"/>
    <property type="match status" value="1"/>
</dbReference>
<feature type="transmembrane region" description="Helical" evidence="10">
    <location>
        <begin position="290"/>
        <end position="310"/>
    </location>
</feature>
<sequence length="393" mass="44706">MPNGTPVAAPPAHLEGPSVVSFALPYSFLFLVGTAGNVAVLTYVFFVTRSLRSSVTALGNTFVYMVVLSGVDLLVTMSIPFHLSMTVLENWIFGHYACKVYFFIELSNKICSSFILTALAFDRYMAICHPEMKRVHQMRQTSAIVAVMICLSTCLILPVVYSSFVREITTNNIYSRWVDANKTHVNYPVVKSRCMDGMTRQFAFWQVSAIVVFAFILPCTLLTYFYVRIVVRLRRQMRTMLQSRIPIRRITIYTLVVTIFYLACQIPYWIPQIYLIMRRVMSIPSSPDFIKWTYITHMLPFVAAAFNWIFYAQLNSQFKKGLILVTERMHRKMTRSGVKKGPDTMDELCIEMMSRSDEGPNCVCPNCEHPLSIKVQKISSSVAAVQNGNGNAV</sequence>
<dbReference type="PRINTS" id="PR00237">
    <property type="entry name" value="GPCRRHODOPSN"/>
</dbReference>
<evidence type="ECO:0000256" key="9">
    <source>
        <dbReference type="RuleBase" id="RU000688"/>
    </source>
</evidence>
<feature type="transmembrane region" description="Helical" evidence="10">
    <location>
        <begin position="250"/>
        <end position="270"/>
    </location>
</feature>
<keyword evidence="4 10" id="KW-1133">Transmembrane helix</keyword>
<keyword evidence="2" id="KW-1003">Cell membrane</keyword>
<dbReference type="Gene3D" id="1.20.1070.10">
    <property type="entry name" value="Rhodopsin 7-helix transmembrane proteins"/>
    <property type="match status" value="1"/>
</dbReference>
<feature type="transmembrane region" description="Helical" evidence="10">
    <location>
        <begin position="58"/>
        <end position="80"/>
    </location>
</feature>
<evidence type="ECO:0000256" key="1">
    <source>
        <dbReference type="ARBA" id="ARBA00004651"/>
    </source>
</evidence>
<dbReference type="GO" id="GO:0005886">
    <property type="term" value="C:plasma membrane"/>
    <property type="evidence" value="ECO:0007669"/>
    <property type="project" value="UniProtKB-SubCell"/>
</dbReference>
<evidence type="ECO:0000256" key="3">
    <source>
        <dbReference type="ARBA" id="ARBA00022692"/>
    </source>
</evidence>
<feature type="transmembrane region" description="Helical" evidence="10">
    <location>
        <begin position="142"/>
        <end position="161"/>
    </location>
</feature>
<dbReference type="Proteomes" id="UP001177023">
    <property type="component" value="Unassembled WGS sequence"/>
</dbReference>
<name>A0AA36D6Z5_9BILA</name>
<keyword evidence="5 9" id="KW-0297">G-protein coupled receptor</keyword>
<evidence type="ECO:0000256" key="5">
    <source>
        <dbReference type="ARBA" id="ARBA00023040"/>
    </source>
</evidence>
<evidence type="ECO:0000259" key="11">
    <source>
        <dbReference type="PROSITE" id="PS50262"/>
    </source>
</evidence>
<accession>A0AA36D6Z5</accession>
<evidence type="ECO:0000256" key="4">
    <source>
        <dbReference type="ARBA" id="ARBA00022989"/>
    </source>
</evidence>
<feature type="transmembrane region" description="Helical" evidence="10">
    <location>
        <begin position="23"/>
        <end position="46"/>
    </location>
</feature>
<keyword evidence="3 9" id="KW-0812">Transmembrane</keyword>
<feature type="domain" description="G-protein coupled receptors family 1 profile" evidence="11">
    <location>
        <begin position="36"/>
        <end position="311"/>
    </location>
</feature>
<dbReference type="PROSITE" id="PS50262">
    <property type="entry name" value="G_PROTEIN_RECEP_F1_2"/>
    <property type="match status" value="1"/>
</dbReference>
<comment type="caution">
    <text evidence="12">The sequence shown here is derived from an EMBL/GenBank/DDBJ whole genome shotgun (WGS) entry which is preliminary data.</text>
</comment>
<comment type="subcellular location">
    <subcellularLocation>
        <location evidence="1">Cell membrane</location>
        <topology evidence="1">Multi-pass membrane protein</topology>
    </subcellularLocation>
</comment>
<dbReference type="CDD" id="cd00637">
    <property type="entry name" value="7tm_classA_rhodopsin-like"/>
    <property type="match status" value="1"/>
</dbReference>
<evidence type="ECO:0000256" key="2">
    <source>
        <dbReference type="ARBA" id="ARBA00022475"/>
    </source>
</evidence>
<evidence type="ECO:0000256" key="8">
    <source>
        <dbReference type="ARBA" id="ARBA00023224"/>
    </source>
</evidence>
<dbReference type="GO" id="GO:0043005">
    <property type="term" value="C:neuron projection"/>
    <property type="evidence" value="ECO:0007669"/>
    <property type="project" value="TreeGrafter"/>
</dbReference>
<dbReference type="InterPro" id="IPR017452">
    <property type="entry name" value="GPCR_Rhodpsn_7TM"/>
</dbReference>
<dbReference type="AlphaFoldDB" id="A0AA36D6Z5"/>
<evidence type="ECO:0000313" key="12">
    <source>
        <dbReference type="EMBL" id="CAJ0581891.1"/>
    </source>
</evidence>
<proteinExistence type="inferred from homology"/>
<dbReference type="PROSITE" id="PS00237">
    <property type="entry name" value="G_PROTEIN_RECEP_F1_1"/>
    <property type="match status" value="1"/>
</dbReference>
<keyword evidence="6 10" id="KW-0472">Membrane</keyword>
<dbReference type="PANTHER" id="PTHR24229">
    <property type="entry name" value="NEUROPEPTIDES RECEPTOR"/>
    <property type="match status" value="1"/>
</dbReference>
<feature type="transmembrane region" description="Helical" evidence="10">
    <location>
        <begin position="100"/>
        <end position="121"/>
    </location>
</feature>
<gene>
    <name evidence="12" type="ORF">MSPICULIGERA_LOCUS20040</name>
</gene>
<dbReference type="Pfam" id="PF00001">
    <property type="entry name" value="7tm_1"/>
    <property type="match status" value="1"/>
</dbReference>
<dbReference type="InterPro" id="IPR000276">
    <property type="entry name" value="GPCR_Rhodpsn"/>
</dbReference>
<reference evidence="12" key="1">
    <citation type="submission" date="2023-06" db="EMBL/GenBank/DDBJ databases">
        <authorList>
            <person name="Delattre M."/>
        </authorList>
    </citation>
    <scope>NUCLEOTIDE SEQUENCE</scope>
    <source>
        <strain evidence="12">AF72</strain>
    </source>
</reference>
<feature type="non-terminal residue" evidence="12">
    <location>
        <position position="1"/>
    </location>
</feature>
<protein>
    <recommendedName>
        <fullName evidence="11">G-protein coupled receptors family 1 profile domain-containing protein</fullName>
    </recommendedName>
</protein>